<accession>A0A0F9QJ23</accession>
<sequence length="55" mass="6259">MNHWLPEVSRVGCDVDGRQKGHGFILEVPWFGLGGFPRGLWRGWAMLRLALLLGR</sequence>
<comment type="caution">
    <text evidence="1">The sequence shown here is derived from an EMBL/GenBank/DDBJ whole genome shotgun (WGS) entry which is preliminary data.</text>
</comment>
<organism evidence="1">
    <name type="scientific">marine sediment metagenome</name>
    <dbReference type="NCBI Taxonomy" id="412755"/>
    <lineage>
        <taxon>unclassified sequences</taxon>
        <taxon>metagenomes</taxon>
        <taxon>ecological metagenomes</taxon>
    </lineage>
</organism>
<gene>
    <name evidence="1" type="ORF">LCGC14_1088920</name>
</gene>
<reference evidence="1" key="1">
    <citation type="journal article" date="2015" name="Nature">
        <title>Complex archaea that bridge the gap between prokaryotes and eukaryotes.</title>
        <authorList>
            <person name="Spang A."/>
            <person name="Saw J.H."/>
            <person name="Jorgensen S.L."/>
            <person name="Zaremba-Niedzwiedzka K."/>
            <person name="Martijn J."/>
            <person name="Lind A.E."/>
            <person name="van Eijk R."/>
            <person name="Schleper C."/>
            <person name="Guy L."/>
            <person name="Ettema T.J."/>
        </authorList>
    </citation>
    <scope>NUCLEOTIDE SEQUENCE</scope>
</reference>
<dbReference type="AlphaFoldDB" id="A0A0F9QJ23"/>
<dbReference type="EMBL" id="LAZR01004823">
    <property type="protein sequence ID" value="KKN05278.1"/>
    <property type="molecule type" value="Genomic_DNA"/>
</dbReference>
<protein>
    <submittedName>
        <fullName evidence="1">Uncharacterized protein</fullName>
    </submittedName>
</protein>
<name>A0A0F9QJ23_9ZZZZ</name>
<evidence type="ECO:0000313" key="1">
    <source>
        <dbReference type="EMBL" id="KKN05278.1"/>
    </source>
</evidence>
<proteinExistence type="predicted"/>